<dbReference type="InterPro" id="IPR012334">
    <property type="entry name" value="Pectin_lyas_fold"/>
</dbReference>
<dbReference type="Gene3D" id="2.160.20.10">
    <property type="entry name" value="Single-stranded right-handed beta-helix, Pectin lyase-like"/>
    <property type="match status" value="1"/>
</dbReference>
<proteinExistence type="predicted"/>
<comment type="caution">
    <text evidence="1">The sequence shown here is derived from an EMBL/GenBank/DDBJ whole genome shotgun (WGS) entry which is preliminary data.</text>
</comment>
<dbReference type="InterPro" id="IPR011050">
    <property type="entry name" value="Pectin_lyase_fold/virulence"/>
</dbReference>
<gene>
    <name evidence="1" type="ORF">F0P96_08855</name>
</gene>
<name>A0A7L4ZZ75_9BACT</name>
<dbReference type="RefSeq" id="WP_151078503.1">
    <property type="nucleotide sequence ID" value="NZ_CP047647.1"/>
</dbReference>
<protein>
    <submittedName>
        <fullName evidence="1">Uncharacterized protein</fullName>
    </submittedName>
</protein>
<dbReference type="AlphaFoldDB" id="A0A7L4ZZ75"/>
<dbReference type="EMBL" id="VTWU01000003">
    <property type="protein sequence ID" value="KAA9333082.1"/>
    <property type="molecule type" value="Genomic_DNA"/>
</dbReference>
<dbReference type="SUPFAM" id="SSF51126">
    <property type="entry name" value="Pectin lyase-like"/>
    <property type="match status" value="1"/>
</dbReference>
<reference evidence="1 2" key="1">
    <citation type="submission" date="2019-09" db="EMBL/GenBank/DDBJ databases">
        <title>Genome sequence of Hymenobacter sp. M3.</title>
        <authorList>
            <person name="Srinivasan S."/>
        </authorList>
    </citation>
    <scope>NUCLEOTIDE SEQUENCE [LARGE SCALE GENOMIC DNA]</scope>
    <source>
        <strain evidence="1 2">M3</strain>
    </source>
</reference>
<organism evidence="1 2">
    <name type="scientific">Hymenobacter busanensis</name>
    <dbReference type="NCBI Taxonomy" id="2607656"/>
    <lineage>
        <taxon>Bacteria</taxon>
        <taxon>Pseudomonadati</taxon>
        <taxon>Bacteroidota</taxon>
        <taxon>Cytophagia</taxon>
        <taxon>Cytophagales</taxon>
        <taxon>Hymenobacteraceae</taxon>
        <taxon>Hymenobacter</taxon>
    </lineage>
</organism>
<sequence>MRYLFPLLLLLSMLTVLLPGCEPKEEIITTDPSAKLEFSTDTVTFDTVFVQTGTVTKRLWVFNRNKRAVRVEEIRLAAQQGTTYQVTIGGDAGPTARNVEIRGNDSLLVLVKATVQPGTDKPFLVEDQLLFRTNKNDQQVRLIAYGQNAYFHNAEVLPCNAVWRNDKPHVIYNSVLVDSTCTLTIEEGARIYSHAGSAIIVKGTLRVNPALAPTNEVKPDDKRIVRFAGDRLEKFYNDIPGQWSGIQFIASTRNIRTNVLRYCEIKNASFGVLVYNPNDSRPRPKVTVENCVIQNISGQGLTFASGGQSFAGGGVLSFSGDVDVSNTMLTNCGEYAVAGFQGGAYNLQHCTVANYTPQFVRRETASLTFSNALPVDAPTYRVAPSVTMHNSIVWGSIEDELLFVDGNAYAGSVNISNSLLRTKGYNKTGSATTLGLQGNNNLINVDPKFKRTPLNAFDGKFDYRLDTLSAASNKGGAIGLPVLNRDLRNVLRNLATPDLGAYERLNP</sequence>
<evidence type="ECO:0000313" key="1">
    <source>
        <dbReference type="EMBL" id="KAA9333082.1"/>
    </source>
</evidence>
<dbReference type="Proteomes" id="UP000326380">
    <property type="component" value="Unassembled WGS sequence"/>
</dbReference>
<keyword evidence="2" id="KW-1185">Reference proteome</keyword>
<accession>A0A7L4ZZ75</accession>
<evidence type="ECO:0000313" key="2">
    <source>
        <dbReference type="Proteomes" id="UP000326380"/>
    </source>
</evidence>